<dbReference type="Proteomes" id="UP000249915">
    <property type="component" value="Plasmid pPmurDSM45305"/>
</dbReference>
<feature type="domain" description="DUF6545" evidence="1">
    <location>
        <begin position="245"/>
        <end position="294"/>
    </location>
</feature>
<organism evidence="2 3">
    <name type="scientific">Prauserella muralis</name>
    <dbReference type="NCBI Taxonomy" id="588067"/>
    <lineage>
        <taxon>Bacteria</taxon>
        <taxon>Bacillati</taxon>
        <taxon>Actinomycetota</taxon>
        <taxon>Actinomycetes</taxon>
        <taxon>Pseudonocardiales</taxon>
        <taxon>Pseudonocardiaceae</taxon>
        <taxon>Prauserella</taxon>
    </lineage>
</organism>
<name>A0A2V4ADM6_9PSEU</name>
<evidence type="ECO:0000313" key="2">
    <source>
        <dbReference type="EMBL" id="PXY16600.1"/>
    </source>
</evidence>
<geneLocation type="plasmid" evidence="3">
    <name>ppmurdsm45305</name>
</geneLocation>
<dbReference type="OrthoDB" id="3685619at2"/>
<proteinExistence type="predicted"/>
<dbReference type="EMBL" id="MASW01000024">
    <property type="protein sequence ID" value="PXY16600.1"/>
    <property type="molecule type" value="Genomic_DNA"/>
</dbReference>
<reference evidence="2 3" key="1">
    <citation type="submission" date="2016-07" db="EMBL/GenBank/DDBJ databases">
        <title>Draft genome sequence of Prauserella muralis DSM 45305, isolated from a mould-covered wall in an indoor environment.</title>
        <authorList>
            <person name="Ruckert C."/>
            <person name="Albersmeier A."/>
            <person name="Jiang C.-L."/>
            <person name="Jiang Y."/>
            <person name="Kalinowski J."/>
            <person name="Schneider O."/>
            <person name="Winkler A."/>
            <person name="Zotchev S.B."/>
        </authorList>
    </citation>
    <scope>NUCLEOTIDE SEQUENCE [LARGE SCALE GENOMIC DNA]</scope>
    <source>
        <strain evidence="2 3">DSM 45305</strain>
        <plasmid evidence="3">ppmurdsm45305</plasmid>
    </source>
</reference>
<gene>
    <name evidence="2" type="ORF">BAY60_36010</name>
</gene>
<protein>
    <recommendedName>
        <fullName evidence="1">DUF6545 domain-containing protein</fullName>
    </recommendedName>
</protein>
<evidence type="ECO:0000259" key="1">
    <source>
        <dbReference type="Pfam" id="PF20182"/>
    </source>
</evidence>
<keyword evidence="3" id="KW-1185">Reference proteome</keyword>
<dbReference type="RefSeq" id="WP_112278843.1">
    <property type="nucleotide sequence ID" value="NZ_CM009984.1"/>
</dbReference>
<accession>A0A2V4ADM6</accession>
<dbReference type="AlphaFoldDB" id="A0A2V4ADM6"/>
<dbReference type="Pfam" id="PF20182">
    <property type="entry name" value="DUF6545"/>
    <property type="match status" value="1"/>
</dbReference>
<comment type="caution">
    <text evidence="2">The sequence shown here is derived from an EMBL/GenBank/DDBJ whole genome shotgun (WGS) entry which is preliminary data.</text>
</comment>
<dbReference type="InterPro" id="IPR046675">
    <property type="entry name" value="DUF6545"/>
</dbReference>
<sequence>MIDLLFLTVGAATLLLGAARLLQALRHGRPRGVGIAGVAFGGALLTLAPLVQQLESQLYPSLGRLVSNLFTLTAAYGLLVTASDLAAEQPSHTRRCARFLSWLAAETVLVVCFFATPDLPQGLGLFGHLYRTEPTMLAYIATFTVYFTVAVADATRVTVAALPPARGPLRKGMVTLLVACGLFAVYVIGKTALIVNSLVTTDTAEPFCRHLLDGPACLATVTAPILAVFTGVLALVLSTAGLNLAARRAIRDLTPLHQAIVERVPTVRRDLRATTTRDRLVRAVVEIDDGLLALGISPGPPEHIAQAVRRAQPGTTGHPTGPAGASQPGDVWSEVEQLRPIARAYTRLHREARV</sequence>
<keyword evidence="2" id="KW-0614">Plasmid</keyword>
<evidence type="ECO:0000313" key="3">
    <source>
        <dbReference type="Proteomes" id="UP000249915"/>
    </source>
</evidence>